<feature type="compositionally biased region" description="Polar residues" evidence="1">
    <location>
        <begin position="330"/>
        <end position="349"/>
    </location>
</feature>
<dbReference type="OrthoDB" id="5312224at2759"/>
<dbReference type="AlphaFoldDB" id="A0A024U6D2"/>
<sequence>MRRHVTVVVAALVCTAAVHGAPRVCRVGAVSNPTSQVTPLPTSTGSLAPFPTADANQTQPPNNQSTTVLPTFVPPTRAPTTTTAGRNTTIAPQPSTVVPTTTQEVASESTDNLRRLAEIATSPTDTPATTTMTPTTTAAIAPLPSTTSSKTLPPTTTPSATSTQGTTTAIPIATGTPTLTPAANASSSVITPPPSPWTTTTFICDAHFYSKWHTHNITCNGTQIDIDLAVEAAACVAYTDISSCRALCSFPSCDGSAWRYGELIPAGSTNATTTGFLSNVYASVDVSLLVPLSASSFRAAAFANGSCTKDSSTTQECSCLAFPSGNSSWPLGNGTSPNGTTAQNRTDASGKNKYTPGYLDPSAPLPQIAHISQSTATATVAVTAVAVVSSTILGTTSSSAAAASSAAATSSAMLVTLDVVQFGSLLNQLPLSQKSATLASLGTSMKYAVFNFIEVGPGPPPSSLSKGRDLAQDEECADGICKYAVTLGISKFNLFVTTLVGIAVVGAAMGALYGVAAGLATLVCPGRGYASEWFHQLVGAMVVLGLASQYAIGVTATYQIYLSATTNSYMYSFYLALASLLFLAVGILVFGIYIVRKHEAELTDVDDIVAHTKKPVARRYGALYDEYTFENRFFFAPKMLLALLCGMTTGAAFLSNATQVVLVLCFHVVFLVHLERCQPFQTPFMQHSMSVLTVLKILTLVLSIFLVSTVAGLSSSFHDAVSGVIVAIQLLVLVGLMVRQVVLLYQKYKAVQALKNSEAREKNKSALQPLNSEQVHHLKLGHL</sequence>
<evidence type="ECO:0000313" key="5">
    <source>
        <dbReference type="EMBL" id="ETW01966.1"/>
    </source>
</evidence>
<keyword evidence="2" id="KW-1133">Transmembrane helix</keyword>
<feature type="signal peptide" evidence="3">
    <location>
        <begin position="1"/>
        <end position="20"/>
    </location>
</feature>
<feature type="transmembrane region" description="Helical" evidence="2">
    <location>
        <begin position="499"/>
        <end position="525"/>
    </location>
</feature>
<protein>
    <recommendedName>
        <fullName evidence="4">TRP C-terminal domain-containing protein</fullName>
    </recommendedName>
</protein>
<accession>A0A024U6D2</accession>
<feature type="region of interest" description="Disordered" evidence="1">
    <location>
        <begin position="330"/>
        <end position="355"/>
    </location>
</feature>
<feature type="transmembrane region" description="Helical" evidence="2">
    <location>
        <begin position="537"/>
        <end position="561"/>
    </location>
</feature>
<evidence type="ECO:0000256" key="2">
    <source>
        <dbReference type="SAM" id="Phobius"/>
    </source>
</evidence>
<dbReference type="GO" id="GO:0055085">
    <property type="term" value="P:transmembrane transport"/>
    <property type="evidence" value="ECO:0007669"/>
    <property type="project" value="TreeGrafter"/>
</dbReference>
<organism evidence="5">
    <name type="scientific">Aphanomyces invadans</name>
    <dbReference type="NCBI Taxonomy" id="157072"/>
    <lineage>
        <taxon>Eukaryota</taxon>
        <taxon>Sar</taxon>
        <taxon>Stramenopiles</taxon>
        <taxon>Oomycota</taxon>
        <taxon>Saprolegniomycetes</taxon>
        <taxon>Saprolegniales</taxon>
        <taxon>Verrucalvaceae</taxon>
        <taxon>Aphanomyces</taxon>
    </lineage>
</organism>
<feature type="compositionally biased region" description="Polar residues" evidence="1">
    <location>
        <begin position="32"/>
        <end position="46"/>
    </location>
</feature>
<evidence type="ECO:0000259" key="4">
    <source>
        <dbReference type="Pfam" id="PF06011"/>
    </source>
</evidence>
<dbReference type="RefSeq" id="XP_008869814.1">
    <property type="nucleotide sequence ID" value="XM_008871592.1"/>
</dbReference>
<proteinExistence type="predicted"/>
<keyword evidence="2" id="KW-0472">Membrane</keyword>
<feature type="domain" description="TRP C-terminal" evidence="4">
    <location>
        <begin position="390"/>
        <end position="741"/>
    </location>
</feature>
<keyword evidence="2" id="KW-0812">Transmembrane</keyword>
<dbReference type="InterPro" id="IPR010308">
    <property type="entry name" value="TRP_C"/>
</dbReference>
<feature type="transmembrane region" description="Helical" evidence="2">
    <location>
        <begin position="573"/>
        <end position="595"/>
    </location>
</feature>
<keyword evidence="3" id="KW-0732">Signal</keyword>
<evidence type="ECO:0000256" key="3">
    <source>
        <dbReference type="SAM" id="SignalP"/>
    </source>
</evidence>
<feature type="compositionally biased region" description="Polar residues" evidence="1">
    <location>
        <begin position="54"/>
        <end position="69"/>
    </location>
</feature>
<dbReference type="InterPro" id="IPR040241">
    <property type="entry name" value="TRP_Flc/Pkd2-like"/>
</dbReference>
<dbReference type="eggNOG" id="ENOG502QSQS">
    <property type="taxonomic scope" value="Eukaryota"/>
</dbReference>
<feature type="transmembrane region" description="Helical" evidence="2">
    <location>
        <begin position="720"/>
        <end position="745"/>
    </location>
</feature>
<feature type="transmembrane region" description="Helical" evidence="2">
    <location>
        <begin position="689"/>
        <end position="714"/>
    </location>
</feature>
<dbReference type="PANTHER" id="PTHR31145">
    <property type="entry name" value="INTEGRAL MEMBRANE PROTEIN (AFU_ORTHOLOGUE AFUA_7G01610)"/>
    <property type="match status" value="1"/>
</dbReference>
<name>A0A024U6D2_9STRA</name>
<feature type="region of interest" description="Disordered" evidence="1">
    <location>
        <begin position="140"/>
        <end position="168"/>
    </location>
</feature>
<evidence type="ECO:0000256" key="1">
    <source>
        <dbReference type="SAM" id="MobiDB-lite"/>
    </source>
</evidence>
<dbReference type="GeneID" id="20083544"/>
<feature type="transmembrane region" description="Helical" evidence="2">
    <location>
        <begin position="660"/>
        <end position="677"/>
    </location>
</feature>
<feature type="compositionally biased region" description="Low complexity" evidence="1">
    <location>
        <begin position="78"/>
        <end position="103"/>
    </location>
</feature>
<feature type="chain" id="PRO_5001535211" description="TRP C-terminal domain-containing protein" evidence="3">
    <location>
        <begin position="21"/>
        <end position="783"/>
    </location>
</feature>
<reference evidence="5" key="1">
    <citation type="submission" date="2013-12" db="EMBL/GenBank/DDBJ databases">
        <title>The Genome Sequence of Aphanomyces invadans NJM9701.</title>
        <authorList>
            <consortium name="The Broad Institute Genomics Platform"/>
            <person name="Russ C."/>
            <person name="Tyler B."/>
            <person name="van West P."/>
            <person name="Dieguez-Uribeondo J."/>
            <person name="Young S.K."/>
            <person name="Zeng Q."/>
            <person name="Gargeya S."/>
            <person name="Fitzgerald M."/>
            <person name="Abouelleil A."/>
            <person name="Alvarado L."/>
            <person name="Chapman S.B."/>
            <person name="Gainer-Dewar J."/>
            <person name="Goldberg J."/>
            <person name="Griggs A."/>
            <person name="Gujja S."/>
            <person name="Hansen M."/>
            <person name="Howarth C."/>
            <person name="Imamovic A."/>
            <person name="Ireland A."/>
            <person name="Larimer J."/>
            <person name="McCowan C."/>
            <person name="Murphy C."/>
            <person name="Pearson M."/>
            <person name="Poon T.W."/>
            <person name="Priest M."/>
            <person name="Roberts A."/>
            <person name="Saif S."/>
            <person name="Shea T."/>
            <person name="Sykes S."/>
            <person name="Wortman J."/>
            <person name="Nusbaum C."/>
            <person name="Birren B."/>
        </authorList>
    </citation>
    <scope>NUCLEOTIDE SEQUENCE [LARGE SCALE GENOMIC DNA]</scope>
    <source>
        <strain evidence="5">NJM9701</strain>
    </source>
</reference>
<dbReference type="EMBL" id="KI913962">
    <property type="protein sequence ID" value="ETW01966.1"/>
    <property type="molecule type" value="Genomic_DNA"/>
</dbReference>
<dbReference type="PANTHER" id="PTHR31145:SF6">
    <property type="entry name" value="INTEGRAL MEMBRANE PROTEIN (AFU_ORTHOLOGUE AFUA_7G01610)"/>
    <property type="match status" value="1"/>
</dbReference>
<dbReference type="Pfam" id="PF06011">
    <property type="entry name" value="TRP"/>
    <property type="match status" value="1"/>
</dbReference>
<dbReference type="VEuPathDB" id="FungiDB:H310_06494"/>
<gene>
    <name evidence="5" type="ORF">H310_06494</name>
</gene>
<dbReference type="GO" id="GO:0016020">
    <property type="term" value="C:membrane"/>
    <property type="evidence" value="ECO:0007669"/>
    <property type="project" value="TreeGrafter"/>
</dbReference>
<feature type="region of interest" description="Disordered" evidence="1">
    <location>
        <begin position="32"/>
        <end position="103"/>
    </location>
</feature>